<reference evidence="1 2" key="1">
    <citation type="submission" date="2023-06" db="EMBL/GenBank/DDBJ databases">
        <title>Genome characterization of Enterobacterales and Pseudomonas spp isolates with different phenotypes to cefepime-taniborbactam.</title>
        <authorList>
            <person name="Hernandez-Garcia M."/>
            <person name="Garcia-Castillo M."/>
            <person name="Ruiz-Garbajosa P."/>
            <person name="Canton R."/>
        </authorList>
    </citation>
    <scope>NUCLEOTIDE SEQUENCE [LARGE SCALE GENOMIC DNA]</scope>
    <source>
        <strain evidence="1 2">A003</strain>
    </source>
</reference>
<name>A0ABV4JLK0_9ENTR</name>
<dbReference type="RefSeq" id="WP_021242945.1">
    <property type="nucleotide sequence ID" value="NZ_JAUEHC010000045.1"/>
</dbReference>
<evidence type="ECO:0000313" key="1">
    <source>
        <dbReference type="EMBL" id="MEZ4054434.1"/>
    </source>
</evidence>
<evidence type="ECO:0000313" key="2">
    <source>
        <dbReference type="Proteomes" id="UP001567731"/>
    </source>
</evidence>
<organism evidence="1 2">
    <name type="scientific">Enterobacter rongchengensis</name>
    <dbReference type="NCBI Taxonomy" id="3030999"/>
    <lineage>
        <taxon>Bacteria</taxon>
        <taxon>Pseudomonadati</taxon>
        <taxon>Pseudomonadota</taxon>
        <taxon>Gammaproteobacteria</taxon>
        <taxon>Enterobacterales</taxon>
        <taxon>Enterobacteriaceae</taxon>
        <taxon>Enterobacter</taxon>
    </lineage>
</organism>
<dbReference type="Proteomes" id="UP001567731">
    <property type="component" value="Unassembled WGS sequence"/>
</dbReference>
<proteinExistence type="predicted"/>
<gene>
    <name evidence="1" type="ORF">QVM81_23035</name>
</gene>
<protein>
    <submittedName>
        <fullName evidence="1">Uncharacterized protein</fullName>
    </submittedName>
</protein>
<comment type="caution">
    <text evidence="1">The sequence shown here is derived from an EMBL/GenBank/DDBJ whole genome shotgun (WGS) entry which is preliminary data.</text>
</comment>
<sequence>MVQCRQLPGDPDDVRLPPEQCFIHVPEQVATEDILLRTFPTSLLHTQ</sequence>
<keyword evidence="2" id="KW-1185">Reference proteome</keyword>
<accession>A0ABV4JLK0</accession>
<dbReference type="EMBL" id="JAUEHC010000045">
    <property type="protein sequence ID" value="MEZ4054434.1"/>
    <property type="molecule type" value="Genomic_DNA"/>
</dbReference>